<evidence type="ECO:0000256" key="1">
    <source>
        <dbReference type="ARBA" id="ARBA00004251"/>
    </source>
</evidence>
<keyword evidence="4 16" id="KW-0812">Transmembrane</keyword>
<comment type="function">
    <text evidence="13">Cadherins are calcium-dependent cell adhesion proteins. They preferentially interact with themselves in a homophilic manner in connecting cells.</text>
</comment>
<keyword evidence="6" id="KW-0677">Repeat</keyword>
<feature type="domain" description="Cadherin" evidence="17">
    <location>
        <begin position="981"/>
        <end position="1084"/>
    </location>
</feature>
<dbReference type="InterPro" id="IPR015919">
    <property type="entry name" value="Cadherin-like_sf"/>
</dbReference>
<dbReference type="RefSeq" id="XP_016988010.1">
    <property type="nucleotide sequence ID" value="XM_017132521.1"/>
</dbReference>
<evidence type="ECO:0000259" key="17">
    <source>
        <dbReference type="PROSITE" id="PS50268"/>
    </source>
</evidence>
<dbReference type="FunFam" id="2.60.40.60:FF:000168">
    <property type="entry name" value="Cadherin-related family member 2"/>
    <property type="match status" value="1"/>
</dbReference>
<evidence type="ECO:0000313" key="18">
    <source>
        <dbReference type="RefSeq" id="XP_016988010.1"/>
    </source>
</evidence>
<evidence type="ECO:0000256" key="2">
    <source>
        <dbReference type="ARBA" id="ARBA00022475"/>
    </source>
</evidence>
<name>A0A6P4FC51_DRORH</name>
<evidence type="ECO:0000256" key="13">
    <source>
        <dbReference type="ARBA" id="ARBA00059331"/>
    </source>
</evidence>
<evidence type="ECO:0000256" key="4">
    <source>
        <dbReference type="ARBA" id="ARBA00022692"/>
    </source>
</evidence>
<dbReference type="GO" id="GO:0007156">
    <property type="term" value="P:homophilic cell adhesion via plasma membrane adhesion molecules"/>
    <property type="evidence" value="ECO:0007669"/>
    <property type="project" value="InterPro"/>
</dbReference>
<dbReference type="FunFam" id="2.60.40.60:FF:000098">
    <property type="entry name" value="cadherin-23 isoform X1"/>
    <property type="match status" value="1"/>
</dbReference>
<dbReference type="FunFam" id="2.60.40.60:FF:000347">
    <property type="entry name" value="Cadherin 2"/>
    <property type="match status" value="1"/>
</dbReference>
<keyword evidence="5" id="KW-0732">Signal</keyword>
<dbReference type="FunFam" id="2.60.40.60:FF:000039">
    <property type="entry name" value="FAT atypical cadherin 3"/>
    <property type="match status" value="1"/>
</dbReference>
<feature type="domain" description="Cadherin" evidence="17">
    <location>
        <begin position="622"/>
        <end position="746"/>
    </location>
</feature>
<dbReference type="GO" id="GO:0001736">
    <property type="term" value="P:establishment of planar polarity"/>
    <property type="evidence" value="ECO:0007669"/>
    <property type="project" value="UniProtKB-ARBA"/>
</dbReference>
<dbReference type="FunFam" id="2.60.40.60:FF:000382">
    <property type="entry name" value="Cadherin 23"/>
    <property type="match status" value="1"/>
</dbReference>
<dbReference type="GO" id="GO:0007163">
    <property type="term" value="P:establishment or maintenance of cell polarity"/>
    <property type="evidence" value="ECO:0007669"/>
    <property type="project" value="UniProtKB-ARBA"/>
</dbReference>
<dbReference type="GO" id="GO:0048513">
    <property type="term" value="P:animal organ development"/>
    <property type="evidence" value="ECO:0007669"/>
    <property type="project" value="UniProtKB-ARBA"/>
</dbReference>
<feature type="compositionally biased region" description="Polar residues" evidence="15">
    <location>
        <begin position="1"/>
        <end position="15"/>
    </location>
</feature>
<keyword evidence="8" id="KW-0130">Cell adhesion</keyword>
<dbReference type="CDD" id="cd11304">
    <property type="entry name" value="Cadherin_repeat"/>
    <property type="match status" value="13"/>
</dbReference>
<feature type="region of interest" description="Disordered" evidence="15">
    <location>
        <begin position="1539"/>
        <end position="1560"/>
    </location>
</feature>
<dbReference type="PRINTS" id="PR00205">
    <property type="entry name" value="CADHERIN"/>
</dbReference>
<feature type="domain" description="Cadherin" evidence="17">
    <location>
        <begin position="282"/>
        <end position="393"/>
    </location>
</feature>
<feature type="domain" description="Cadherin" evidence="17">
    <location>
        <begin position="859"/>
        <end position="980"/>
    </location>
</feature>
<feature type="domain" description="Cadherin" evidence="17">
    <location>
        <begin position="1085"/>
        <end position="1195"/>
    </location>
</feature>
<feature type="domain" description="Cadherin" evidence="17">
    <location>
        <begin position="1606"/>
        <end position="1720"/>
    </location>
</feature>
<reference evidence="18" key="1">
    <citation type="submission" date="2025-08" db="UniProtKB">
        <authorList>
            <consortium name="RefSeq"/>
        </authorList>
    </citation>
    <scope>IDENTIFICATION</scope>
</reference>
<proteinExistence type="predicted"/>
<dbReference type="GO" id="GO:0048589">
    <property type="term" value="P:developmental growth"/>
    <property type="evidence" value="ECO:0007669"/>
    <property type="project" value="UniProtKB-ARBA"/>
</dbReference>
<evidence type="ECO:0000256" key="9">
    <source>
        <dbReference type="ARBA" id="ARBA00022989"/>
    </source>
</evidence>
<dbReference type="FunFam" id="2.60.40.60:FF:000118">
    <property type="entry name" value="protocadherin Fat 4"/>
    <property type="match status" value="3"/>
</dbReference>
<feature type="domain" description="Cadherin" evidence="17">
    <location>
        <begin position="1307"/>
        <end position="1414"/>
    </location>
</feature>
<feature type="domain" description="Cadherin" evidence="17">
    <location>
        <begin position="394"/>
        <end position="510"/>
    </location>
</feature>
<dbReference type="OrthoDB" id="6510378at2759"/>
<organism evidence="18">
    <name type="scientific">Drosophila rhopaloa</name>
    <name type="common">Fruit fly</name>
    <dbReference type="NCBI Taxonomy" id="1041015"/>
    <lineage>
        <taxon>Eukaryota</taxon>
        <taxon>Metazoa</taxon>
        <taxon>Ecdysozoa</taxon>
        <taxon>Arthropoda</taxon>
        <taxon>Hexapoda</taxon>
        <taxon>Insecta</taxon>
        <taxon>Pterygota</taxon>
        <taxon>Neoptera</taxon>
        <taxon>Endopterygota</taxon>
        <taxon>Diptera</taxon>
        <taxon>Brachycera</taxon>
        <taxon>Muscomorpha</taxon>
        <taxon>Ephydroidea</taxon>
        <taxon>Drosophilidae</taxon>
        <taxon>Drosophila</taxon>
        <taxon>Sophophora</taxon>
    </lineage>
</organism>
<feature type="domain" description="Cadherin" evidence="17">
    <location>
        <begin position="67"/>
        <end position="172"/>
    </location>
</feature>
<dbReference type="GO" id="GO:0030154">
    <property type="term" value="P:cell differentiation"/>
    <property type="evidence" value="ECO:0007669"/>
    <property type="project" value="UniProtKB-ARBA"/>
</dbReference>
<comment type="subcellular location">
    <subcellularLocation>
        <location evidence="1">Cell membrane</location>
        <topology evidence="1">Single-pass type I membrane protein</topology>
    </subcellularLocation>
</comment>
<dbReference type="FunFam" id="2.60.40.60:FF:000124">
    <property type="entry name" value="Cadherin-related family member 1"/>
    <property type="match status" value="1"/>
</dbReference>
<dbReference type="InterPro" id="IPR020894">
    <property type="entry name" value="Cadherin_CS"/>
</dbReference>
<dbReference type="Pfam" id="PF00028">
    <property type="entry name" value="Cadherin"/>
    <property type="match status" value="9"/>
</dbReference>
<dbReference type="RefSeq" id="XP_016988010.2">
    <property type="nucleotide sequence ID" value="XM_017132521.2"/>
</dbReference>
<keyword evidence="10 16" id="KW-0472">Membrane</keyword>
<dbReference type="PROSITE" id="PS50268">
    <property type="entry name" value="CADHERIN_2"/>
    <property type="match status" value="14"/>
</dbReference>
<evidence type="ECO:0000256" key="3">
    <source>
        <dbReference type="ARBA" id="ARBA00022536"/>
    </source>
</evidence>
<dbReference type="Gene3D" id="2.60.40.60">
    <property type="entry name" value="Cadherins"/>
    <property type="match status" value="14"/>
</dbReference>
<evidence type="ECO:0000256" key="5">
    <source>
        <dbReference type="ARBA" id="ARBA00022729"/>
    </source>
</evidence>
<dbReference type="GO" id="GO:0005509">
    <property type="term" value="F:calcium ion binding"/>
    <property type="evidence" value="ECO:0007669"/>
    <property type="project" value="UniProtKB-UniRule"/>
</dbReference>
<keyword evidence="2" id="KW-1003">Cell membrane</keyword>
<feature type="domain" description="Cadherin" evidence="17">
    <location>
        <begin position="1204"/>
        <end position="1304"/>
    </location>
</feature>
<keyword evidence="12" id="KW-0325">Glycoprotein</keyword>
<evidence type="ECO:0000256" key="10">
    <source>
        <dbReference type="ARBA" id="ARBA00023136"/>
    </source>
</evidence>
<keyword evidence="11" id="KW-1015">Disulfide bond</keyword>
<keyword evidence="7 14" id="KW-0106">Calcium</keyword>
<dbReference type="InterPro" id="IPR002126">
    <property type="entry name" value="Cadherin-like_dom"/>
</dbReference>
<feature type="domain" description="Cadherin" evidence="17">
    <location>
        <begin position="511"/>
        <end position="621"/>
    </location>
</feature>
<dbReference type="FunFam" id="2.60.40.60:FF:000306">
    <property type="entry name" value="Cadherin 23"/>
    <property type="match status" value="1"/>
</dbReference>
<evidence type="ECO:0000256" key="15">
    <source>
        <dbReference type="SAM" id="MobiDB-lite"/>
    </source>
</evidence>
<dbReference type="GeneID" id="108050721"/>
<dbReference type="FunFam" id="2.60.40.60:FF:000345">
    <property type="entry name" value="Cadherin 2"/>
    <property type="match status" value="1"/>
</dbReference>
<dbReference type="GO" id="GO:0005886">
    <property type="term" value="C:plasma membrane"/>
    <property type="evidence" value="ECO:0007669"/>
    <property type="project" value="UniProtKB-SubCell"/>
</dbReference>
<dbReference type="GO" id="GO:0048731">
    <property type="term" value="P:system development"/>
    <property type="evidence" value="ECO:0007669"/>
    <property type="project" value="UniProtKB-ARBA"/>
</dbReference>
<dbReference type="PANTHER" id="PTHR24028:SF263">
    <property type="entry name" value="CADHERIN-RELATED FAMILY MEMBER 1"/>
    <property type="match status" value="1"/>
</dbReference>
<feature type="domain" description="Cadherin" evidence="17">
    <location>
        <begin position="747"/>
        <end position="859"/>
    </location>
</feature>
<dbReference type="InterPro" id="IPR050174">
    <property type="entry name" value="Protocadherin/Cadherin-CA"/>
</dbReference>
<feature type="transmembrane region" description="Helical" evidence="16">
    <location>
        <begin position="1826"/>
        <end position="1850"/>
    </location>
</feature>
<dbReference type="SUPFAM" id="SSF49313">
    <property type="entry name" value="Cadherin-like"/>
    <property type="match status" value="14"/>
</dbReference>
<dbReference type="FunFam" id="2.60.40.60:FF:000344">
    <property type="entry name" value="Cadherin 2"/>
    <property type="match status" value="1"/>
</dbReference>
<feature type="domain" description="Cadherin" evidence="17">
    <location>
        <begin position="1415"/>
        <end position="1605"/>
    </location>
</feature>
<evidence type="ECO:0000256" key="8">
    <source>
        <dbReference type="ARBA" id="ARBA00022889"/>
    </source>
</evidence>
<feature type="transmembrane region" description="Helical" evidence="16">
    <location>
        <begin position="35"/>
        <end position="54"/>
    </location>
</feature>
<evidence type="ECO:0000256" key="14">
    <source>
        <dbReference type="PROSITE-ProRule" id="PRU00043"/>
    </source>
</evidence>
<evidence type="ECO:0000256" key="16">
    <source>
        <dbReference type="SAM" id="Phobius"/>
    </source>
</evidence>
<sequence length="1981" mass="221610">MYNEPQSQSQSSDNGSMDYKKVRLKGQSPRRSPRYLSCLSIQVIILTTLISLVASNRPPRFAIDGQSEIVLRLKESPETKVGTLIYTLKGYDPDNDPLTFGKRNSHDSEIIRIENTGGNEAKIFLAKELDRELQDEYAIVLTLTDSHYSDHNYVTQSFLLLVEDINDNVPTFLPYQNAIEIPEGSAPGVVTTLEATDADEGAYGQVVYYLQELDGDNDVFSIATHQGKGILRLQKELDYERKSLYQLRILAIDRANQGPVNTGTAAILVKVKDLEDQPPEFVEVQAVARIAEDAPVGTKVLRVRAIDGDRGINNPIAYALESNDLFDINPHTGIVHTLTKLDREEQSDQVNGAHILRISATELSKSNTQMAPTTVRTEVTIIVSDVNDEIPTFGETVYRCEVNENAQTNTPLNFIDEEVQNVVFDHDEGNNGTFRLFLDPPNDLFEIVPELAVNEANFMLRVKNSKSLDFEQFTEVNFTIFAREIDEPSRWSSAHVQIFIRDQNDNFPEFTHTIYNASVLENSDQDTIITHVQAMDVDSGDYGTIGIRYTNLRGGIAHLLNLNPITGVVTIKQAGGPAFDREIISRHYLTVEAIDSAGQGNRNTAQIIIDILDVNDNAPTFPQRQYETKLLENQAQFETPLQLEARDADLNGTENSQVTYEIVEGMYRSNFSIDPQSGLLRPVHSFDFEELVDRSSRRSDPLTGGSPSIREIDLLVRARDSGIPMLSTVVPVLIYVQDVNDNPPIFQRSFYAKSVPEDLPGGSSVLQVTAIDRDGSSPNNAVVYRIQTGASDKFIINSETGVISVAQGANLDPDLTDNKRSLYTLSVIALDGGLGNSQLMTTCTVNISIQDVNNKPPVLTEMPALKIVENTPVGILVYRIQATDLDQKAILRFKLNPEHCEGRSEEGALVKSSEYDFLGAFEVDPIEGSLKVVKLLDREKVEHIKLAITVEDLAAAKGRQIVEGFLSIQVLDENDNNPKFRLPFYRQSITENSINGAMIVNVLASDVDKNRTITYALEGNPTYRSLMHLDSQTGEIVVASKIDHEQHQWLNFSVRATDSGMPARSSLVDVYITVLDENDNNPYFVGGSKNYTISENAAPGTRVATLQAGDADSGDFGKITFLMDRISSQGKFTIDADTGVLTVADRLDRESKDSYNLVIEAWDNYQFGFLAGESRNAFKQVFISLLDENDNPPEVSLPRSCVLITEYHELHERVANIVGKDADDPTTPNGRLDFAITQGNKDGMFELRQLDAWNAQIFASKSLRNKFGNYSLTITTRDMGLPANIVHSTLDICVSDFNDHAPVFVKPLHNTTVRIPENATVGTLILQAYASDADMGQNALVRYRLKPDPLGSYKMFEVNANTGELFLRELLNREKQKIHEIRIEAYDQGLPTSLSSDLDLTIYVRNVNDYEPQFIVNEISVNFTEHSDPGAERIKLPDTIDKDQLELDDPNETPSQVCYFIVNGNEAGYFRLDPETHILTVDRELDREVVANFTLYVRATENCGNDSLSGGEKRRRMGIEINNRLGGFLHNQQSSYDRFKHSRQLRSAESNEYESEDGEMASYETYDGSREDHSGASAISHPESDSTVVKIKVRVLDINDNPPRFRSKIFTGGITTNADFGLKFMRVEATDADEGENGKIGYYQMGEIRQTLSEGLENVRKAPFLIDQKTGEVQLNFDPQKGMKGYFDFVVLANDTSGMRDVAHVFIYLLREDQKVRFVFRLQPDELRARVDSFRDTLGNITESIVNIDEIKVHENKDGSVDKTKTDLYMHLVEREDNSIYEVSEVLKLIDSHIESLDGLFKELNVLDTQAAEAQLLTAGPTRGPLFVWLVFTNLFLATLLVVTIALCASQRNGYRRQLRAAKVNIFRGNSSMSLQHTQEPATRVPNTNKHSVQGSNPIWLKGYDNEWFKSEETGSIGGHDSLDDNFLAVATQDMHETLKGTAKLFNNSNDLNRHFNLYNQIDKLTNNAQILARKLETTEL</sequence>
<keyword evidence="9 16" id="KW-1133">Transmembrane helix</keyword>
<keyword evidence="3" id="KW-0245">EGF-like domain</keyword>
<feature type="domain" description="Cadherin" evidence="17">
    <location>
        <begin position="173"/>
        <end position="281"/>
    </location>
</feature>
<accession>A0A6P4FC51</accession>
<evidence type="ECO:0000256" key="7">
    <source>
        <dbReference type="ARBA" id="ARBA00022837"/>
    </source>
</evidence>
<gene>
    <name evidence="18" type="primary">LOC108050721</name>
</gene>
<protein>
    <submittedName>
        <fullName evidence="18">Cadherin-23</fullName>
    </submittedName>
</protein>
<dbReference type="PANTHER" id="PTHR24028">
    <property type="entry name" value="CADHERIN-87A"/>
    <property type="match status" value="1"/>
</dbReference>
<dbReference type="PROSITE" id="PS00232">
    <property type="entry name" value="CADHERIN_1"/>
    <property type="match status" value="7"/>
</dbReference>
<evidence type="ECO:0000256" key="12">
    <source>
        <dbReference type="ARBA" id="ARBA00023180"/>
    </source>
</evidence>
<dbReference type="OMA" id="DQGKNGT"/>
<feature type="region of interest" description="Disordered" evidence="15">
    <location>
        <begin position="1"/>
        <end position="32"/>
    </location>
</feature>
<evidence type="ECO:0000256" key="6">
    <source>
        <dbReference type="ARBA" id="ARBA00022737"/>
    </source>
</evidence>
<evidence type="ECO:0000256" key="11">
    <source>
        <dbReference type="ARBA" id="ARBA00023157"/>
    </source>
</evidence>
<dbReference type="SMART" id="SM00112">
    <property type="entry name" value="CA"/>
    <property type="match status" value="14"/>
</dbReference>